<dbReference type="OrthoDB" id="4870246at2759"/>
<organism evidence="2 3">
    <name type="scientific">Cordyceps fumosorosea (strain ARSEF 2679)</name>
    <name type="common">Isaria fumosorosea</name>
    <dbReference type="NCBI Taxonomy" id="1081104"/>
    <lineage>
        <taxon>Eukaryota</taxon>
        <taxon>Fungi</taxon>
        <taxon>Dikarya</taxon>
        <taxon>Ascomycota</taxon>
        <taxon>Pezizomycotina</taxon>
        <taxon>Sordariomycetes</taxon>
        <taxon>Hypocreomycetidae</taxon>
        <taxon>Hypocreales</taxon>
        <taxon>Cordycipitaceae</taxon>
        <taxon>Cordyceps</taxon>
    </lineage>
</organism>
<dbReference type="Proteomes" id="UP000076744">
    <property type="component" value="Unassembled WGS sequence"/>
</dbReference>
<comment type="caution">
    <text evidence="2">The sequence shown here is derived from an EMBL/GenBank/DDBJ whole genome shotgun (WGS) entry which is preliminary data.</text>
</comment>
<evidence type="ECO:0000313" key="2">
    <source>
        <dbReference type="EMBL" id="OAA62994.1"/>
    </source>
</evidence>
<dbReference type="EMBL" id="AZHB01000011">
    <property type="protein sequence ID" value="OAA62994.1"/>
    <property type="molecule type" value="Genomic_DNA"/>
</dbReference>
<accession>A0A167VUK2</accession>
<dbReference type="RefSeq" id="XP_018704201.1">
    <property type="nucleotide sequence ID" value="XM_018848475.1"/>
</dbReference>
<gene>
    <name evidence="2" type="ORF">ISF_04870</name>
</gene>
<evidence type="ECO:0000256" key="1">
    <source>
        <dbReference type="SAM" id="MobiDB-lite"/>
    </source>
</evidence>
<sequence length="348" mass="39486">MHPPTPPGEQCHDKGLGKLIGLSNWHVWHMKARMALQTRGLRYLLDDDGPPEMPDDFDQYDADRASGVGLLVDAMSEDVLERAYRRGWKPEHATVTDTLNTLDAIFSEEQQAQRNKDERAKVLRRRLVDLSRMDLGADAQTVREYILAAKHNHDALLVHYGDSNPAEEGCVSPAEELLEQLFVTSVIQGLRTARPSWYAEWMEKMAEGTLGSAGSRPGVTEWLMGKDKADQEERDAAAAAAAVVASRPLRRELALDSALPSKPAAHRPPPPKRAKNTIQKSLQGRCSYCAYHHPLTEEHSDEGCWYRQPHKAPLWWQRKFRDEIERESWRRDGKRKRSPSPLTSMRCL</sequence>
<reference evidence="2 3" key="1">
    <citation type="journal article" date="2016" name="Genome Biol. Evol.">
        <title>Divergent and convergent evolution of fungal pathogenicity.</title>
        <authorList>
            <person name="Shang Y."/>
            <person name="Xiao G."/>
            <person name="Zheng P."/>
            <person name="Cen K."/>
            <person name="Zhan S."/>
            <person name="Wang C."/>
        </authorList>
    </citation>
    <scope>NUCLEOTIDE SEQUENCE [LARGE SCALE GENOMIC DNA]</scope>
    <source>
        <strain evidence="2 3">ARSEF 2679</strain>
    </source>
</reference>
<dbReference type="GeneID" id="30021162"/>
<feature type="region of interest" description="Disordered" evidence="1">
    <location>
        <begin position="256"/>
        <end position="278"/>
    </location>
</feature>
<evidence type="ECO:0000313" key="3">
    <source>
        <dbReference type="Proteomes" id="UP000076744"/>
    </source>
</evidence>
<proteinExistence type="predicted"/>
<dbReference type="AlphaFoldDB" id="A0A167VUK2"/>
<feature type="region of interest" description="Disordered" evidence="1">
    <location>
        <begin position="328"/>
        <end position="348"/>
    </location>
</feature>
<name>A0A167VUK2_CORFA</name>
<keyword evidence="3" id="KW-1185">Reference proteome</keyword>
<protein>
    <submittedName>
        <fullName evidence="2">Uncharacterized protein</fullName>
    </submittedName>
</protein>